<gene>
    <name evidence="2" type="ORF">FVF75_05080</name>
</gene>
<name>A0A5D0RKF2_9RHOB</name>
<protein>
    <submittedName>
        <fullName evidence="2">HupE/UreJ family protein</fullName>
    </submittedName>
</protein>
<accession>A0A5D0RKF2</accession>
<sequence>MGHPEAAGGASLSQVRRLSRLARRVAAFVILLGAFARGALAHEVNPAIADVTVTPERVEIVATVPAEAWLAGVDLSSVTDTNASPRAEDYDKLRALPPDEVEALVQAEWNRLATGFRIAVGDTALVPALVTASVADAEDASLPRQTRLVVVADLPPDDTPVTVGWVAHYGPLILRQQGAVLAEGEDPYSAFLDGGAISAPMPRTGAAQETALASFAKYVWTGFQHILPKGLDHILFVLGLFFFSLKLRPLLYQVTAFTAAHTLTLALATLGIVSVPAGIVEPLIALSIAYVAVENIFHRRISRLRVAVVFGFGLLHGLGFASVLGDIGLSPGHFLASLIAFNIGVELGQLTIILVAFLSVGLWFGQKPWYRARIAVPASAGIAVMGVWWFVERTFL</sequence>
<feature type="transmembrane region" description="Helical" evidence="1">
    <location>
        <begin position="304"/>
        <end position="324"/>
    </location>
</feature>
<dbReference type="Pfam" id="PF13795">
    <property type="entry name" value="HupE_UreJ_2"/>
    <property type="match status" value="1"/>
</dbReference>
<evidence type="ECO:0000256" key="1">
    <source>
        <dbReference type="SAM" id="Phobius"/>
    </source>
</evidence>
<feature type="transmembrane region" description="Helical" evidence="1">
    <location>
        <begin position="336"/>
        <end position="362"/>
    </location>
</feature>
<feature type="transmembrane region" description="Helical" evidence="1">
    <location>
        <begin position="279"/>
        <end position="297"/>
    </location>
</feature>
<dbReference type="InterPro" id="IPR032809">
    <property type="entry name" value="Put_HupE_UreJ"/>
</dbReference>
<keyword evidence="1" id="KW-1133">Transmembrane helix</keyword>
<dbReference type="EMBL" id="VSIY01000004">
    <property type="protein sequence ID" value="TYB82107.1"/>
    <property type="molecule type" value="Genomic_DNA"/>
</dbReference>
<proteinExistence type="predicted"/>
<dbReference type="Proteomes" id="UP000322080">
    <property type="component" value="Unassembled WGS sequence"/>
</dbReference>
<reference evidence="2 3" key="1">
    <citation type="submission" date="2019-08" db="EMBL/GenBank/DDBJ databases">
        <title>Identification of a novel species of the genus Boseongicola.</title>
        <authorList>
            <person name="Zhang X.-Q."/>
        </authorList>
    </citation>
    <scope>NUCLEOTIDE SEQUENCE [LARGE SCALE GENOMIC DNA]</scope>
    <source>
        <strain evidence="2 3">HY14</strain>
    </source>
</reference>
<keyword evidence="1" id="KW-0472">Membrane</keyword>
<evidence type="ECO:0000313" key="3">
    <source>
        <dbReference type="Proteomes" id="UP000322080"/>
    </source>
</evidence>
<keyword evidence="1" id="KW-0812">Transmembrane</keyword>
<evidence type="ECO:0000313" key="2">
    <source>
        <dbReference type="EMBL" id="TYB82107.1"/>
    </source>
</evidence>
<dbReference type="AlphaFoldDB" id="A0A5D0RKF2"/>
<comment type="caution">
    <text evidence="2">The sequence shown here is derived from an EMBL/GenBank/DDBJ whole genome shotgun (WGS) entry which is preliminary data.</text>
</comment>
<organism evidence="2 3">
    <name type="scientific">Maritimibacter fusiformis</name>
    <dbReference type="NCBI Taxonomy" id="2603819"/>
    <lineage>
        <taxon>Bacteria</taxon>
        <taxon>Pseudomonadati</taxon>
        <taxon>Pseudomonadota</taxon>
        <taxon>Alphaproteobacteria</taxon>
        <taxon>Rhodobacterales</taxon>
        <taxon>Roseobacteraceae</taxon>
        <taxon>Maritimibacter</taxon>
    </lineage>
</organism>
<keyword evidence="3" id="KW-1185">Reference proteome</keyword>
<dbReference type="RefSeq" id="WP_148376857.1">
    <property type="nucleotide sequence ID" value="NZ_VSIY01000004.1"/>
</dbReference>
<feature type="transmembrane region" description="Helical" evidence="1">
    <location>
        <begin position="374"/>
        <end position="391"/>
    </location>
</feature>